<organism evidence="1 2">
    <name type="scientific">Dentiscutata heterogama</name>
    <dbReference type="NCBI Taxonomy" id="1316150"/>
    <lineage>
        <taxon>Eukaryota</taxon>
        <taxon>Fungi</taxon>
        <taxon>Fungi incertae sedis</taxon>
        <taxon>Mucoromycota</taxon>
        <taxon>Glomeromycotina</taxon>
        <taxon>Glomeromycetes</taxon>
        <taxon>Diversisporales</taxon>
        <taxon>Gigasporaceae</taxon>
        <taxon>Dentiscutata</taxon>
    </lineage>
</organism>
<gene>
    <name evidence="1" type="ORF">DHETER_LOCUS8092</name>
</gene>
<sequence length="65" mass="7448">FDSAFEGVCSLFAMGVIKLDKEKLLSSDQIEENIDKLKRKLRKDISVLYQYLYSSVEKTSIEGLN</sequence>
<dbReference type="Proteomes" id="UP000789702">
    <property type="component" value="Unassembled WGS sequence"/>
</dbReference>
<reference evidence="1" key="1">
    <citation type="submission" date="2021-06" db="EMBL/GenBank/DDBJ databases">
        <authorList>
            <person name="Kallberg Y."/>
            <person name="Tangrot J."/>
            <person name="Rosling A."/>
        </authorList>
    </citation>
    <scope>NUCLEOTIDE SEQUENCE</scope>
    <source>
        <strain evidence="1">IL203A</strain>
    </source>
</reference>
<keyword evidence="2" id="KW-1185">Reference proteome</keyword>
<feature type="non-terminal residue" evidence="1">
    <location>
        <position position="1"/>
    </location>
</feature>
<comment type="caution">
    <text evidence="1">The sequence shown here is derived from an EMBL/GenBank/DDBJ whole genome shotgun (WGS) entry which is preliminary data.</text>
</comment>
<dbReference type="EMBL" id="CAJVPU010012373">
    <property type="protein sequence ID" value="CAG8622960.1"/>
    <property type="molecule type" value="Genomic_DNA"/>
</dbReference>
<evidence type="ECO:0000313" key="1">
    <source>
        <dbReference type="EMBL" id="CAG8622960.1"/>
    </source>
</evidence>
<accession>A0ACA9N1L4</accession>
<proteinExistence type="predicted"/>
<feature type="non-terminal residue" evidence="1">
    <location>
        <position position="65"/>
    </location>
</feature>
<evidence type="ECO:0000313" key="2">
    <source>
        <dbReference type="Proteomes" id="UP000789702"/>
    </source>
</evidence>
<name>A0ACA9N1L4_9GLOM</name>
<protein>
    <submittedName>
        <fullName evidence="1">5170_t:CDS:1</fullName>
    </submittedName>
</protein>